<gene>
    <name evidence="2" type="ORF">CKQ53_00985</name>
</gene>
<dbReference type="RefSeq" id="WP_094118895.1">
    <property type="nucleotide sequence ID" value="NZ_CP023009.1"/>
</dbReference>
<feature type="signal peptide" evidence="1">
    <location>
        <begin position="1"/>
        <end position="22"/>
    </location>
</feature>
<dbReference type="EMBL" id="CP023009">
    <property type="protein sequence ID" value="AXW85697.1"/>
    <property type="molecule type" value="Genomic_DNA"/>
</dbReference>
<reference evidence="2 3" key="1">
    <citation type="submission" date="2017-08" db="EMBL/GenBank/DDBJ databases">
        <title>Comparative genomics of bacteria isolated from necrotic lesions of AOD affected trees.</title>
        <authorList>
            <person name="Doonan J."/>
            <person name="Denman S."/>
            <person name="McDonald J.E."/>
        </authorList>
    </citation>
    <scope>NUCLEOTIDE SEQUENCE [LARGE SCALE GENOMIC DNA]</scope>
    <source>
        <strain evidence="2 3">477</strain>
    </source>
</reference>
<dbReference type="KEGG" id="lbq:CKQ53_00985"/>
<keyword evidence="3" id="KW-1185">Reference proteome</keyword>
<sequence length="139" mass="15598">MPINSKLIIAFFSFFMVGNVQATVFSCPAINKIKQNKADSGYSYKANAGDSMKWTGENPYAEKNDLQKISFKEAYILNVKNLIACDYVGHDNVSGMRMSLTLKLPVKPLGKYWQDEKQSDGSVFVHCTSSYPEDCIFSQ</sequence>
<keyword evidence="1" id="KW-0732">Signal</keyword>
<organism evidence="2 3">
    <name type="scientific">Lonsdalea britannica</name>
    <dbReference type="NCBI Taxonomy" id="1082704"/>
    <lineage>
        <taxon>Bacteria</taxon>
        <taxon>Pseudomonadati</taxon>
        <taxon>Pseudomonadota</taxon>
        <taxon>Gammaproteobacteria</taxon>
        <taxon>Enterobacterales</taxon>
        <taxon>Pectobacteriaceae</taxon>
        <taxon>Lonsdalea</taxon>
    </lineage>
</organism>
<dbReference type="Proteomes" id="UP000263881">
    <property type="component" value="Chromosome"/>
</dbReference>
<evidence type="ECO:0000313" key="2">
    <source>
        <dbReference type="EMBL" id="AXW85697.1"/>
    </source>
</evidence>
<name>A0AAD0SCM5_9GAMM</name>
<proteinExistence type="predicted"/>
<dbReference type="AlphaFoldDB" id="A0AAD0SCM5"/>
<feature type="chain" id="PRO_5042232322" evidence="1">
    <location>
        <begin position="23"/>
        <end position="139"/>
    </location>
</feature>
<evidence type="ECO:0000256" key="1">
    <source>
        <dbReference type="SAM" id="SignalP"/>
    </source>
</evidence>
<evidence type="ECO:0000313" key="3">
    <source>
        <dbReference type="Proteomes" id="UP000263881"/>
    </source>
</evidence>
<accession>A0AAD0SCM5</accession>
<protein>
    <submittedName>
        <fullName evidence="2">DUF3757 domain-containing protein</fullName>
    </submittedName>
</protein>
<dbReference type="InterPro" id="IPR022231">
    <property type="entry name" value="DUF3757"/>
</dbReference>
<dbReference type="PROSITE" id="PS51257">
    <property type="entry name" value="PROKAR_LIPOPROTEIN"/>
    <property type="match status" value="1"/>
</dbReference>
<dbReference type="Pfam" id="PF12582">
    <property type="entry name" value="DUF3757"/>
    <property type="match status" value="1"/>
</dbReference>